<evidence type="ECO:0000313" key="2">
    <source>
        <dbReference type="EMBL" id="RAR50250.1"/>
    </source>
</evidence>
<name>A0A328WV83_9FLAO</name>
<comment type="caution">
    <text evidence="2">The sequence shown here is derived from an EMBL/GenBank/DDBJ whole genome shotgun (WGS) entry which is preliminary data.</text>
</comment>
<keyword evidence="1" id="KW-0472">Membrane</keyword>
<dbReference type="OrthoDB" id="1179607at2"/>
<accession>A0A328WV83</accession>
<evidence type="ECO:0000313" key="3">
    <source>
        <dbReference type="Proteomes" id="UP000249518"/>
    </source>
</evidence>
<evidence type="ECO:0000256" key="1">
    <source>
        <dbReference type="SAM" id="Phobius"/>
    </source>
</evidence>
<keyword evidence="1" id="KW-1133">Transmembrane helix</keyword>
<gene>
    <name evidence="2" type="ORF">B0I10_10245</name>
</gene>
<keyword evidence="1" id="KW-0812">Transmembrane</keyword>
<sequence>MTHHFICNHCRHENKISISESDRGTYQMQNGDFKDTICSNCLRKEKTHINDIFGKVSKTLILSSFFTSIVIAVILFFTFRNIIIISSEIIGIPTLLFFYENNLVKSFNVYRIRKK</sequence>
<reference evidence="2 3" key="1">
    <citation type="submission" date="2018-06" db="EMBL/GenBank/DDBJ databases">
        <title>Genomic Encyclopedia of Type Strains, Phase III (KMG-III): the genomes of soil and plant-associated and newly described type strains.</title>
        <authorList>
            <person name="Whitman W."/>
        </authorList>
    </citation>
    <scope>NUCLEOTIDE SEQUENCE [LARGE SCALE GENOMIC DNA]</scope>
    <source>
        <strain evidence="2 3">CGMCC 1.12504</strain>
    </source>
</reference>
<dbReference type="Proteomes" id="UP000249518">
    <property type="component" value="Unassembled WGS sequence"/>
</dbReference>
<proteinExistence type="predicted"/>
<dbReference type="AlphaFoldDB" id="A0A328WV83"/>
<feature type="transmembrane region" description="Helical" evidence="1">
    <location>
        <begin position="83"/>
        <end position="104"/>
    </location>
</feature>
<keyword evidence="3" id="KW-1185">Reference proteome</keyword>
<dbReference type="EMBL" id="QLSV01000002">
    <property type="protein sequence ID" value="RAR50250.1"/>
    <property type="molecule type" value="Genomic_DNA"/>
</dbReference>
<feature type="transmembrane region" description="Helical" evidence="1">
    <location>
        <begin position="59"/>
        <end position="77"/>
    </location>
</feature>
<protein>
    <submittedName>
        <fullName evidence="2">Uncharacterized protein</fullName>
    </submittedName>
</protein>
<organism evidence="2 3">
    <name type="scientific">Flavobacterium lacus</name>
    <dbReference type="NCBI Taxonomy" id="1353778"/>
    <lineage>
        <taxon>Bacteria</taxon>
        <taxon>Pseudomonadati</taxon>
        <taxon>Bacteroidota</taxon>
        <taxon>Flavobacteriia</taxon>
        <taxon>Flavobacteriales</taxon>
        <taxon>Flavobacteriaceae</taxon>
        <taxon>Flavobacterium</taxon>
    </lineage>
</organism>
<dbReference type="RefSeq" id="WP_112084809.1">
    <property type="nucleotide sequence ID" value="NZ_QLSV01000002.1"/>
</dbReference>